<keyword evidence="1" id="KW-0032">Aminotransferase</keyword>
<evidence type="ECO:0000313" key="2">
    <source>
        <dbReference type="Proteomes" id="UP000595814"/>
    </source>
</evidence>
<keyword evidence="1" id="KW-0808">Transferase</keyword>
<organism evidence="1 2">
    <name type="scientific">Miniphocaeibacter halophilus</name>
    <dbReference type="NCBI Taxonomy" id="2931922"/>
    <lineage>
        <taxon>Bacteria</taxon>
        <taxon>Bacillati</taxon>
        <taxon>Bacillota</taxon>
        <taxon>Tissierellia</taxon>
        <taxon>Tissierellales</taxon>
        <taxon>Peptoniphilaceae</taxon>
        <taxon>Miniphocaeibacter</taxon>
    </lineage>
</organism>
<accession>A0AC61MNJ1</accession>
<sequence>MKNIKSPVLQGLLSMSKKDKFRFHMPGHKGKFLELYKSMSSNLLSLDFTEVNGTDDLYNSKEILKEGMDLLTKERMSKYSFYLTNGTTVGILASIMALTNNEDSILISKDCHKSVYSAIELNKLKPIILENIIYDSGLVLPIEEDLIINELKRNNNIKMVVFSRPNYYGLCSNIEKLAKYCSENEIFLLVDEAHGSHLNYHSDLPKNALKSGAHISVNSFHKTLPALTQSSVINFNHNLSQLNIKKVLNIIEKLQSSSPSYLLMTSIDISRAYMEVYGKEKLNSLKTHIEDFEKSIENLPWIKIPYIPNYIRKDFTRIILETKMPASIVQNYLEENNIYLEMISKNILVLITTTEDTKEDLEYLSRILKDFNPNYNINNNIVENIDDKNNNDNLHYVPLNKSAGKKLNENIIIYPPGSVYLKKGDIISEENIKYINELINSGIKVYTDFNKDINNLYISID</sequence>
<keyword evidence="2" id="KW-1185">Reference proteome</keyword>
<protein>
    <submittedName>
        <fullName evidence="1">Aminotransferase class I/II-fold pyridoxal phosphate-dependent enzyme</fullName>
    </submittedName>
</protein>
<dbReference type="EMBL" id="CP066744">
    <property type="protein sequence ID" value="QQK07037.1"/>
    <property type="molecule type" value="Genomic_DNA"/>
</dbReference>
<gene>
    <name evidence="1" type="ORF">JFY71_06720</name>
</gene>
<dbReference type="Proteomes" id="UP000595814">
    <property type="component" value="Chromosome"/>
</dbReference>
<name>A0AC61MNJ1_9FIRM</name>
<reference evidence="1 2" key="1">
    <citation type="journal article" date="2022" name="Int. J. Syst. Evol. Microbiol.">
        <title>Miniphocaeibacter halophilus sp. nov., an ammonium-tolerant acetate-producing bacterium isolated from a biogas system.</title>
        <authorList>
            <person name="Schnurer A."/>
            <person name="Singh A."/>
            <person name="Bi S."/>
            <person name="Qiao W."/>
            <person name="Westerholm M."/>
        </authorList>
    </citation>
    <scope>NUCLEOTIDE SEQUENCE [LARGE SCALE GENOMIC DNA]</scope>
    <source>
        <strain evidence="1 2">AMB_01</strain>
    </source>
</reference>
<proteinExistence type="predicted"/>
<evidence type="ECO:0000313" key="1">
    <source>
        <dbReference type="EMBL" id="QQK07037.1"/>
    </source>
</evidence>